<evidence type="ECO:0000256" key="1">
    <source>
        <dbReference type="SAM" id="MobiDB-lite"/>
    </source>
</evidence>
<dbReference type="Proteomes" id="UP000595437">
    <property type="component" value="Chromosome 7"/>
</dbReference>
<accession>A0A7T8HHK3</accession>
<evidence type="ECO:0000313" key="2">
    <source>
        <dbReference type="EMBL" id="QQP49906.1"/>
    </source>
</evidence>
<protein>
    <submittedName>
        <fullName evidence="2">Uncharacterized protein</fullName>
    </submittedName>
</protein>
<evidence type="ECO:0000313" key="3">
    <source>
        <dbReference type="Proteomes" id="UP000595437"/>
    </source>
</evidence>
<feature type="region of interest" description="Disordered" evidence="1">
    <location>
        <begin position="1"/>
        <end position="23"/>
    </location>
</feature>
<keyword evidence="3" id="KW-1185">Reference proteome</keyword>
<dbReference type="AlphaFoldDB" id="A0A7T8HHK3"/>
<dbReference type="EMBL" id="CP045896">
    <property type="protein sequence ID" value="QQP49906.1"/>
    <property type="molecule type" value="Genomic_DNA"/>
</dbReference>
<feature type="compositionally biased region" description="Basic and acidic residues" evidence="1">
    <location>
        <begin position="1"/>
        <end position="22"/>
    </location>
</feature>
<proteinExistence type="predicted"/>
<name>A0A7T8HHK3_CALRO</name>
<sequence>MTCRAPRREGGMDSREREREKSLPLSCLPTSLFYRGVSFSSETQRERDN</sequence>
<reference evidence="3" key="1">
    <citation type="submission" date="2021-01" db="EMBL/GenBank/DDBJ databases">
        <title>Caligus Genome Assembly.</title>
        <authorList>
            <person name="Gallardo-Escarate C."/>
        </authorList>
    </citation>
    <scope>NUCLEOTIDE SEQUENCE [LARGE SCALE GENOMIC DNA]</scope>
</reference>
<organism evidence="2 3">
    <name type="scientific">Caligus rogercresseyi</name>
    <name type="common">Sea louse</name>
    <dbReference type="NCBI Taxonomy" id="217165"/>
    <lineage>
        <taxon>Eukaryota</taxon>
        <taxon>Metazoa</taxon>
        <taxon>Ecdysozoa</taxon>
        <taxon>Arthropoda</taxon>
        <taxon>Crustacea</taxon>
        <taxon>Multicrustacea</taxon>
        <taxon>Hexanauplia</taxon>
        <taxon>Copepoda</taxon>
        <taxon>Siphonostomatoida</taxon>
        <taxon>Caligidae</taxon>
        <taxon>Caligus</taxon>
    </lineage>
</organism>
<gene>
    <name evidence="2" type="ORF">FKW44_010729</name>
</gene>